<dbReference type="EMBL" id="AKJY01000014">
    <property type="protein sequence ID" value="EJL74393.1"/>
    <property type="molecule type" value="Genomic_DNA"/>
</dbReference>
<comment type="caution">
    <text evidence="1">The sequence shown here is derived from an EMBL/GenBank/DDBJ whole genome shotgun (WGS) entry which is preliminary data.</text>
</comment>
<dbReference type="PATRIC" id="fig|1144316.3.peg.1136"/>
<dbReference type="InterPro" id="IPR049249">
    <property type="entry name" value="DUF6882"/>
</dbReference>
<proteinExistence type="predicted"/>
<dbReference type="Proteomes" id="UP000007509">
    <property type="component" value="Unassembled WGS sequence"/>
</dbReference>
<keyword evidence="2" id="KW-1185">Reference proteome</keyword>
<name>J2KMS4_9FLAO</name>
<dbReference type="Pfam" id="PF21813">
    <property type="entry name" value="DUF6882"/>
    <property type="match status" value="1"/>
</dbReference>
<dbReference type="RefSeq" id="WP_007841491.1">
    <property type="nucleotide sequence ID" value="NZ_AKJY01000014.1"/>
</dbReference>
<sequence>MNYEEFGKLKCEELLKVQNIFRENFKIDSYANWFYDSETELLRLYNDDEDEIFFRYIPVGTFSLKSRTWMWSWFNESSIEKSKTELLVVKEFGNENNYEKLKEGTFASDEYDGWELASICLDFLNGIGVYKVDTDNLEKYMLIMGIENHDSPKVRKLKQKVVECGKHGHSRPAFVCDHLDLETPKGFEEAFDTYKGMELEEEDDFQAWCNECEKIRLEHDGWNEESEKFAQIQLICEDCYFELKEFNQIK</sequence>
<dbReference type="OrthoDB" id="7859927at2"/>
<organism evidence="1 2">
    <name type="scientific">Chryseobacterium populi</name>
    <dbReference type="NCBI Taxonomy" id="1144316"/>
    <lineage>
        <taxon>Bacteria</taxon>
        <taxon>Pseudomonadati</taxon>
        <taxon>Bacteroidota</taxon>
        <taxon>Flavobacteriia</taxon>
        <taxon>Flavobacteriales</taxon>
        <taxon>Weeksellaceae</taxon>
        <taxon>Chryseobacterium group</taxon>
        <taxon>Chryseobacterium</taxon>
    </lineage>
</organism>
<protein>
    <submittedName>
        <fullName evidence="1">Uncharacterized protein</fullName>
    </submittedName>
</protein>
<dbReference type="AlphaFoldDB" id="J2KMS4"/>
<accession>J2KMS4</accession>
<evidence type="ECO:0000313" key="2">
    <source>
        <dbReference type="Proteomes" id="UP000007509"/>
    </source>
</evidence>
<gene>
    <name evidence="1" type="ORF">PMI13_01132</name>
</gene>
<evidence type="ECO:0000313" key="1">
    <source>
        <dbReference type="EMBL" id="EJL74393.1"/>
    </source>
</evidence>
<reference evidence="1 2" key="1">
    <citation type="journal article" date="2012" name="J. Bacteriol.">
        <title>Twenty-one genome sequences from Pseudomonas species and 19 genome sequences from diverse bacteria isolated from the rhizosphere and endosphere of Populus deltoides.</title>
        <authorList>
            <person name="Brown S.D."/>
            <person name="Utturkar S.M."/>
            <person name="Klingeman D.M."/>
            <person name="Johnson C.M."/>
            <person name="Martin S.L."/>
            <person name="Land M.L."/>
            <person name="Lu T.Y."/>
            <person name="Schadt C.W."/>
            <person name="Doktycz M.J."/>
            <person name="Pelletier D.A."/>
        </authorList>
    </citation>
    <scope>NUCLEOTIDE SEQUENCE [LARGE SCALE GENOMIC DNA]</scope>
    <source>
        <strain evidence="1 2">CF314</strain>
    </source>
</reference>